<evidence type="ECO:0000256" key="6">
    <source>
        <dbReference type="SAM" id="Phobius"/>
    </source>
</evidence>
<dbReference type="SMART" id="SM00862">
    <property type="entry name" value="Trans_reg_C"/>
    <property type="match status" value="1"/>
</dbReference>
<feature type="domain" description="OmpR/PhoB-type" evidence="7">
    <location>
        <begin position="1"/>
        <end position="106"/>
    </location>
</feature>
<feature type="transmembrane region" description="Helical" evidence="6">
    <location>
        <begin position="338"/>
        <end position="359"/>
    </location>
</feature>
<evidence type="ECO:0000256" key="2">
    <source>
        <dbReference type="ARBA" id="ARBA00023015"/>
    </source>
</evidence>
<dbReference type="InterPro" id="IPR001867">
    <property type="entry name" value="OmpR/PhoB-type_DNA-bd"/>
</dbReference>
<dbReference type="Pfam" id="PF00486">
    <property type="entry name" value="Trans_reg_C"/>
    <property type="match status" value="1"/>
</dbReference>
<dbReference type="CDD" id="cd15831">
    <property type="entry name" value="BTAD"/>
    <property type="match status" value="1"/>
</dbReference>
<keyword evidence="9" id="KW-1185">Reference proteome</keyword>
<comment type="similarity">
    <text evidence="1">Belongs to the AfsR/DnrI/RedD regulatory family.</text>
</comment>
<evidence type="ECO:0000256" key="4">
    <source>
        <dbReference type="ARBA" id="ARBA00023163"/>
    </source>
</evidence>
<evidence type="ECO:0000259" key="7">
    <source>
        <dbReference type="PROSITE" id="PS51755"/>
    </source>
</evidence>
<keyword evidence="2" id="KW-0805">Transcription regulation</keyword>
<evidence type="ECO:0000256" key="5">
    <source>
        <dbReference type="PROSITE-ProRule" id="PRU01091"/>
    </source>
</evidence>
<protein>
    <recommendedName>
        <fullName evidence="7">OmpR/PhoB-type domain-containing protein</fullName>
    </recommendedName>
</protein>
<dbReference type="PANTHER" id="PTHR35807">
    <property type="entry name" value="TRANSCRIPTIONAL REGULATOR REDD-RELATED"/>
    <property type="match status" value="1"/>
</dbReference>
<name>A0ABQ3YZX7_9ACTN</name>
<accession>A0ABQ3YZX7</accession>
<dbReference type="InterPro" id="IPR036388">
    <property type="entry name" value="WH-like_DNA-bd_sf"/>
</dbReference>
<dbReference type="SMART" id="SM01043">
    <property type="entry name" value="BTAD"/>
    <property type="match status" value="1"/>
</dbReference>
<dbReference type="InterPro" id="IPR011990">
    <property type="entry name" value="TPR-like_helical_dom_sf"/>
</dbReference>
<organism evidence="8 9">
    <name type="scientific">Paractinoplanes durhamensis</name>
    <dbReference type="NCBI Taxonomy" id="113563"/>
    <lineage>
        <taxon>Bacteria</taxon>
        <taxon>Bacillati</taxon>
        <taxon>Actinomycetota</taxon>
        <taxon>Actinomycetes</taxon>
        <taxon>Micromonosporales</taxon>
        <taxon>Micromonosporaceae</taxon>
        <taxon>Paractinoplanes</taxon>
    </lineage>
</organism>
<dbReference type="InterPro" id="IPR051677">
    <property type="entry name" value="AfsR-DnrI-RedD_regulator"/>
</dbReference>
<keyword evidence="6" id="KW-0812">Transmembrane</keyword>
<proteinExistence type="inferred from homology"/>
<dbReference type="Pfam" id="PF03704">
    <property type="entry name" value="BTAD"/>
    <property type="match status" value="1"/>
</dbReference>
<gene>
    <name evidence="8" type="ORF">Adu01nite_41990</name>
</gene>
<reference evidence="8 9" key="1">
    <citation type="submission" date="2021-01" db="EMBL/GenBank/DDBJ databases">
        <title>Whole genome shotgun sequence of Actinoplanes durhamensis NBRC 14914.</title>
        <authorList>
            <person name="Komaki H."/>
            <person name="Tamura T."/>
        </authorList>
    </citation>
    <scope>NUCLEOTIDE SEQUENCE [LARGE SCALE GENOMIC DNA]</scope>
    <source>
        <strain evidence="8 9">NBRC 14914</strain>
    </source>
</reference>
<dbReference type="Gene3D" id="1.10.10.10">
    <property type="entry name" value="Winged helix-like DNA-binding domain superfamily/Winged helix DNA-binding domain"/>
    <property type="match status" value="1"/>
</dbReference>
<sequence>MNDGRVGAPLRFEILGEVRVLRDNVSLPLGPAKQQAVLAVLLLQAGRPVPTHQIVDAVWGDDPPENGANVVQKYVAGLRRVLDPDRAPRTPGELLALTGSGYLLRAEGRVDADDFQATITRAEAEQAAGQPAAASATLRGGLALWRGEALAGLTGPVFDSARTRLADTRATAWERWAEVELAQGRSAALIGELARLIEEFPLREGLRAQQMLALHQAGRQAEALAAYRDAREFFLDEVGAEPGERMRAAHLTILRNDGPASPAPAIPAPRPAPVIPPPPDPMPMPMYVPEPPRYLPPRRAFHTALEIVFALIAPFFTCGVAGWIYLTYAGIRRRNPWHVVAAGTYLALVVIGFFVFTFIDPFGTMATIDSDEMSTGDNIEMLYFVSLMVITAVHSVIVASKADGYYRRDQARQFAAFAPDRAREVGIGRPDLHMRLIDDGGLIDLNHVSGPELARVARLPAEVCLAIERDRQARGAFYRPEDLVARGLADQRTVRRLSSRLICLPPGPAPVAAPWPVPR</sequence>
<evidence type="ECO:0000313" key="9">
    <source>
        <dbReference type="Proteomes" id="UP000637628"/>
    </source>
</evidence>
<dbReference type="InterPro" id="IPR005158">
    <property type="entry name" value="BTAD"/>
</dbReference>
<keyword evidence="6" id="KW-0472">Membrane</keyword>
<evidence type="ECO:0000313" key="8">
    <source>
        <dbReference type="EMBL" id="GIE02849.1"/>
    </source>
</evidence>
<feature type="transmembrane region" description="Helical" evidence="6">
    <location>
        <begin position="379"/>
        <end position="399"/>
    </location>
</feature>
<keyword evidence="4" id="KW-0804">Transcription</keyword>
<dbReference type="Proteomes" id="UP000637628">
    <property type="component" value="Unassembled WGS sequence"/>
</dbReference>
<dbReference type="SUPFAM" id="SSF46894">
    <property type="entry name" value="C-terminal effector domain of the bipartite response regulators"/>
    <property type="match status" value="1"/>
</dbReference>
<comment type="caution">
    <text evidence="8">The sequence shown here is derived from an EMBL/GenBank/DDBJ whole genome shotgun (WGS) entry which is preliminary data.</text>
</comment>
<keyword evidence="3 5" id="KW-0238">DNA-binding</keyword>
<dbReference type="PROSITE" id="PS51755">
    <property type="entry name" value="OMPR_PHOB"/>
    <property type="match status" value="1"/>
</dbReference>
<evidence type="ECO:0000256" key="1">
    <source>
        <dbReference type="ARBA" id="ARBA00005820"/>
    </source>
</evidence>
<dbReference type="PANTHER" id="PTHR35807:SF1">
    <property type="entry name" value="TRANSCRIPTIONAL REGULATOR REDD"/>
    <property type="match status" value="1"/>
</dbReference>
<dbReference type="InterPro" id="IPR016032">
    <property type="entry name" value="Sig_transdc_resp-reg_C-effctor"/>
</dbReference>
<keyword evidence="6" id="KW-1133">Transmembrane helix</keyword>
<dbReference type="SUPFAM" id="SSF48452">
    <property type="entry name" value="TPR-like"/>
    <property type="match status" value="1"/>
</dbReference>
<feature type="transmembrane region" description="Helical" evidence="6">
    <location>
        <begin position="307"/>
        <end position="326"/>
    </location>
</feature>
<feature type="DNA-binding region" description="OmpR/PhoB-type" evidence="5">
    <location>
        <begin position="1"/>
        <end position="106"/>
    </location>
</feature>
<dbReference type="Gene3D" id="1.25.40.10">
    <property type="entry name" value="Tetratricopeptide repeat domain"/>
    <property type="match status" value="1"/>
</dbReference>
<dbReference type="EMBL" id="BOML01000034">
    <property type="protein sequence ID" value="GIE02849.1"/>
    <property type="molecule type" value="Genomic_DNA"/>
</dbReference>
<evidence type="ECO:0000256" key="3">
    <source>
        <dbReference type="ARBA" id="ARBA00023125"/>
    </source>
</evidence>